<dbReference type="Gene3D" id="3.30.70.20">
    <property type="match status" value="1"/>
</dbReference>
<name>A0ABS2GG41_9FIRM</name>
<dbReference type="PANTHER" id="PTHR43193">
    <property type="match status" value="1"/>
</dbReference>
<proteinExistence type="predicted"/>
<dbReference type="InterPro" id="IPR007525">
    <property type="entry name" value="FrhB_FdhB_C"/>
</dbReference>
<keyword evidence="1" id="KW-0479">Metal-binding</keyword>
<organism evidence="5 6">
    <name type="scientific">Veillonella magna</name>
    <dbReference type="NCBI Taxonomy" id="464322"/>
    <lineage>
        <taxon>Bacteria</taxon>
        <taxon>Bacillati</taxon>
        <taxon>Bacillota</taxon>
        <taxon>Negativicutes</taxon>
        <taxon>Veillonellales</taxon>
        <taxon>Veillonellaceae</taxon>
        <taxon>Veillonella</taxon>
    </lineage>
</organism>
<dbReference type="InterPro" id="IPR017896">
    <property type="entry name" value="4Fe4S_Fe-S-bd"/>
</dbReference>
<gene>
    <name evidence="5" type="ORF">H6A01_02030</name>
</gene>
<keyword evidence="6" id="KW-1185">Reference proteome</keyword>
<dbReference type="InterPro" id="IPR052977">
    <property type="entry name" value="Polyferredoxin-like_ET"/>
</dbReference>
<dbReference type="RefSeq" id="WP_205087378.1">
    <property type="nucleotide sequence ID" value="NZ_JACJLA010000002.1"/>
</dbReference>
<evidence type="ECO:0000256" key="2">
    <source>
        <dbReference type="ARBA" id="ARBA00023004"/>
    </source>
</evidence>
<dbReference type="InterPro" id="IPR017900">
    <property type="entry name" value="4Fe4S_Fe_S_CS"/>
</dbReference>
<feature type="domain" description="4Fe-4S ferredoxin-type" evidence="4">
    <location>
        <begin position="1"/>
        <end position="29"/>
    </location>
</feature>
<feature type="domain" description="4Fe-4S ferredoxin-type" evidence="4">
    <location>
        <begin position="34"/>
        <end position="65"/>
    </location>
</feature>
<dbReference type="SUPFAM" id="SSF54862">
    <property type="entry name" value="4Fe-4S ferredoxins"/>
    <property type="match status" value="1"/>
</dbReference>
<sequence>MLELAREECNGCGACYNACPMNCITMVPDERGFLYPNIDTAVCISCGACEAACPPLTPLMTLTSESTVYLTCYDHEGFLEPAAGGAIFAMLARYVIEKGGTVFGASFSPDMELRHRSATELNDIFKLQGVKLSQSDTKHTMREARDLLNDGKWVLYAGTPCQIEGFLAFLGREYETLITIDFVCSGVSSPRLLEYYLEGLYKDYGEPVVSLRVREKYKGYKEPYVKIFCKPSVKIFELAQRNSYVQLYEKGYGYRPSCRSCQFRKPHHLSDVTISDAWSAVDDSFAADNRGLTIVQLNTEQGDAVWKTCLDIVEDNRRLLRAVPYDLEKEKAVNAGFTSDKQVDEDTEEALFNDLKTKRFRKAVKAYIEEPKKSFWSRLLGR</sequence>
<evidence type="ECO:0000256" key="3">
    <source>
        <dbReference type="ARBA" id="ARBA00023014"/>
    </source>
</evidence>
<protein>
    <submittedName>
        <fullName evidence="5">Coenzyme F420 hydrogenase/dehydrogenase, beta subunit C-terminal domain</fullName>
    </submittedName>
</protein>
<dbReference type="Proteomes" id="UP000707138">
    <property type="component" value="Unassembled WGS sequence"/>
</dbReference>
<dbReference type="Pfam" id="PF04432">
    <property type="entry name" value="FrhB_FdhB_C"/>
    <property type="match status" value="1"/>
</dbReference>
<evidence type="ECO:0000256" key="1">
    <source>
        <dbReference type="ARBA" id="ARBA00022723"/>
    </source>
</evidence>
<evidence type="ECO:0000313" key="5">
    <source>
        <dbReference type="EMBL" id="MBM6912109.1"/>
    </source>
</evidence>
<accession>A0ABS2GG41</accession>
<evidence type="ECO:0000259" key="4">
    <source>
        <dbReference type="PROSITE" id="PS51379"/>
    </source>
</evidence>
<dbReference type="EMBL" id="JACJLA010000002">
    <property type="protein sequence ID" value="MBM6912109.1"/>
    <property type="molecule type" value="Genomic_DNA"/>
</dbReference>
<dbReference type="Pfam" id="PF12838">
    <property type="entry name" value="Fer4_7"/>
    <property type="match status" value="1"/>
</dbReference>
<dbReference type="PANTHER" id="PTHR43193:SF2">
    <property type="entry name" value="POLYFERREDOXIN PROTEIN FWDF"/>
    <property type="match status" value="1"/>
</dbReference>
<dbReference type="PROSITE" id="PS51379">
    <property type="entry name" value="4FE4S_FER_2"/>
    <property type="match status" value="2"/>
</dbReference>
<evidence type="ECO:0000313" key="6">
    <source>
        <dbReference type="Proteomes" id="UP000707138"/>
    </source>
</evidence>
<keyword evidence="2" id="KW-0408">Iron</keyword>
<comment type="caution">
    <text evidence="5">The sequence shown here is derived from an EMBL/GenBank/DDBJ whole genome shotgun (WGS) entry which is preliminary data.</text>
</comment>
<reference evidence="5 6" key="1">
    <citation type="journal article" date="2021" name="Sci. Rep.">
        <title>The distribution of antibiotic resistance genes in chicken gut microbiota commensals.</title>
        <authorList>
            <person name="Juricova H."/>
            <person name="Matiasovicova J."/>
            <person name="Kubasova T."/>
            <person name="Cejkova D."/>
            <person name="Rychlik I."/>
        </authorList>
    </citation>
    <scope>NUCLEOTIDE SEQUENCE [LARGE SCALE GENOMIC DNA]</scope>
    <source>
        <strain evidence="5 6">An537</strain>
    </source>
</reference>
<dbReference type="PROSITE" id="PS00198">
    <property type="entry name" value="4FE4S_FER_1"/>
    <property type="match status" value="2"/>
</dbReference>
<keyword evidence="3" id="KW-0411">Iron-sulfur</keyword>